<reference evidence="3" key="1">
    <citation type="submission" date="2023-09" db="EMBL/GenBank/DDBJ databases">
        <title>Paenibacillus sp. chi10 Genome sequencing and assembly.</title>
        <authorList>
            <person name="Kim I."/>
        </authorList>
    </citation>
    <scope>NUCLEOTIDE SEQUENCE [LARGE SCALE GENOMIC DNA]</scope>
    <source>
        <strain evidence="3">chi10</strain>
    </source>
</reference>
<evidence type="ECO:0000313" key="3">
    <source>
        <dbReference type="Proteomes" id="UP001250538"/>
    </source>
</evidence>
<protein>
    <submittedName>
        <fullName evidence="2">Collagen-like protein</fullName>
    </submittedName>
</protein>
<feature type="compositionally biased region" description="Gly residues" evidence="1">
    <location>
        <begin position="159"/>
        <end position="168"/>
    </location>
</feature>
<dbReference type="Gene3D" id="2.60.120.40">
    <property type="match status" value="1"/>
</dbReference>
<feature type="compositionally biased region" description="Low complexity" evidence="1">
    <location>
        <begin position="169"/>
        <end position="209"/>
    </location>
</feature>
<sequence length="412" mass="38930">MSNPNIPNITPQISITRDDAINLLLISMAMEELSLSHLVNAEAEKIQYVLGTLPGLEAPATISDVLQTNASVRSVLAATIQKELIIEDKLEQVLNAAASPPTGGTGATGPTGPTGLSPTGATGSTGASGSTGATGETGSAGALGPTGPTGLTGVTGATGLTGGTGATGAAGTAGSTGETGPTGAIGATGAAGATGTTGPTGVTGATGDTGATGATGVAGATGETGITGPCPVCPPGPTGATGPNGVGATGATGAAGVTGAVGATGSTGATGVAGATGGLITVNNADFVTVGTQTVADGAPLILETNLTVNGTLITHVPLTPTIVLAPNHTYFVDYETQATTAGTTASATLQFNGINVIVTTASYDTVAGVIVELSSHTIIQTGGTPGTLELINTSGVATDFTNVSISVIAIL</sequence>
<feature type="compositionally biased region" description="Low complexity" evidence="1">
    <location>
        <begin position="110"/>
        <end position="158"/>
    </location>
</feature>
<dbReference type="PANTHER" id="PTHR24023">
    <property type="entry name" value="COLLAGEN ALPHA"/>
    <property type="match status" value="1"/>
</dbReference>
<dbReference type="RefSeq" id="WP_021256424.1">
    <property type="nucleotide sequence ID" value="NZ_JAVYAA010000002.1"/>
</dbReference>
<dbReference type="GO" id="GO:0031012">
    <property type="term" value="C:extracellular matrix"/>
    <property type="evidence" value="ECO:0007669"/>
    <property type="project" value="TreeGrafter"/>
</dbReference>
<dbReference type="GO" id="GO:0030198">
    <property type="term" value="P:extracellular matrix organization"/>
    <property type="evidence" value="ECO:0007669"/>
    <property type="project" value="TreeGrafter"/>
</dbReference>
<accession>A0AAJ2JYB2</accession>
<dbReference type="EMBL" id="JAVYAA010000002">
    <property type="protein sequence ID" value="MDT8976567.1"/>
    <property type="molecule type" value="Genomic_DNA"/>
</dbReference>
<evidence type="ECO:0000313" key="2">
    <source>
        <dbReference type="EMBL" id="MDT8976567.1"/>
    </source>
</evidence>
<dbReference type="InterPro" id="IPR058705">
    <property type="entry name" value="A_ENA"/>
</dbReference>
<dbReference type="GO" id="GO:0005615">
    <property type="term" value="C:extracellular space"/>
    <property type="evidence" value="ECO:0007669"/>
    <property type="project" value="TreeGrafter"/>
</dbReference>
<feature type="region of interest" description="Disordered" evidence="1">
    <location>
        <begin position="97"/>
        <end position="209"/>
    </location>
</feature>
<evidence type="ECO:0000256" key="1">
    <source>
        <dbReference type="SAM" id="MobiDB-lite"/>
    </source>
</evidence>
<keyword evidence="3" id="KW-1185">Reference proteome</keyword>
<organism evidence="2 3">
    <name type="scientific">Paenibacillus suaedae</name>
    <dbReference type="NCBI Taxonomy" id="3077233"/>
    <lineage>
        <taxon>Bacteria</taxon>
        <taxon>Bacillati</taxon>
        <taxon>Bacillota</taxon>
        <taxon>Bacilli</taxon>
        <taxon>Bacillales</taxon>
        <taxon>Paenibacillaceae</taxon>
        <taxon>Paenibacillus</taxon>
    </lineage>
</organism>
<keyword evidence="2" id="KW-0176">Collagen</keyword>
<comment type="caution">
    <text evidence="2">The sequence shown here is derived from an EMBL/GenBank/DDBJ whole genome shotgun (WGS) entry which is preliminary data.</text>
</comment>
<dbReference type="InterPro" id="IPR008983">
    <property type="entry name" value="Tumour_necrosis_fac-like_dom"/>
</dbReference>
<dbReference type="Proteomes" id="UP001250538">
    <property type="component" value="Unassembled WGS sequence"/>
</dbReference>
<dbReference type="AlphaFoldDB" id="A0AAJ2JYB2"/>
<dbReference type="Pfam" id="PF26595">
    <property type="entry name" value="A_ENA"/>
    <property type="match status" value="1"/>
</dbReference>
<dbReference type="InterPro" id="IPR050149">
    <property type="entry name" value="Collagen_superfamily"/>
</dbReference>
<name>A0AAJ2JYB2_9BACL</name>
<gene>
    <name evidence="2" type="ORF">RQP50_09970</name>
</gene>
<dbReference type="PANTHER" id="PTHR24023:SF1095">
    <property type="entry name" value="EGF-LIKE DOMAIN-CONTAINING PROTEIN"/>
    <property type="match status" value="1"/>
</dbReference>
<proteinExistence type="predicted"/>
<dbReference type="GO" id="GO:0030020">
    <property type="term" value="F:extracellular matrix structural constituent conferring tensile strength"/>
    <property type="evidence" value="ECO:0007669"/>
    <property type="project" value="TreeGrafter"/>
</dbReference>